<dbReference type="SUPFAM" id="SSF54427">
    <property type="entry name" value="NTF2-like"/>
    <property type="match status" value="1"/>
</dbReference>
<gene>
    <name evidence="2" type="ORF">SAMN05216207_10717</name>
</gene>
<evidence type="ECO:0000313" key="3">
    <source>
        <dbReference type="Proteomes" id="UP000199614"/>
    </source>
</evidence>
<dbReference type="AlphaFoldDB" id="A0A1I5HPB8"/>
<dbReference type="RefSeq" id="WP_093356218.1">
    <property type="nucleotide sequence ID" value="NZ_FOUY01000071.1"/>
</dbReference>
<evidence type="ECO:0000259" key="1">
    <source>
        <dbReference type="Pfam" id="PF13577"/>
    </source>
</evidence>
<dbReference type="Gene3D" id="3.10.450.50">
    <property type="match status" value="1"/>
</dbReference>
<organism evidence="2 3">
    <name type="scientific">Pseudonocardia ammonioxydans</name>
    <dbReference type="NCBI Taxonomy" id="260086"/>
    <lineage>
        <taxon>Bacteria</taxon>
        <taxon>Bacillati</taxon>
        <taxon>Actinomycetota</taxon>
        <taxon>Actinomycetes</taxon>
        <taxon>Pseudonocardiales</taxon>
        <taxon>Pseudonocardiaceae</taxon>
        <taxon>Pseudonocardia</taxon>
    </lineage>
</organism>
<sequence>MTWDLQTLSDRAEILELRSRYARALDERDWDLMRTVFAKDASADFALGTPFDGIDEIIRGCRSQMDSLDHTQHFLGNHEITVDGDRASGRHKLIGGAFLQKATGTPSAALHGDYVDEYVRTEEGWRISRRQLTITWGEGNVGILSQQHS</sequence>
<feature type="domain" description="SnoaL-like" evidence="1">
    <location>
        <begin position="6"/>
        <end position="130"/>
    </location>
</feature>
<dbReference type="InterPro" id="IPR037401">
    <property type="entry name" value="SnoaL-like"/>
</dbReference>
<proteinExistence type="predicted"/>
<dbReference type="CDD" id="cd00531">
    <property type="entry name" value="NTF2_like"/>
    <property type="match status" value="1"/>
</dbReference>
<dbReference type="EMBL" id="FOUY01000071">
    <property type="protein sequence ID" value="SFO50103.1"/>
    <property type="molecule type" value="Genomic_DNA"/>
</dbReference>
<dbReference type="OrthoDB" id="7605094at2"/>
<evidence type="ECO:0000313" key="2">
    <source>
        <dbReference type="EMBL" id="SFO50103.1"/>
    </source>
</evidence>
<dbReference type="InterPro" id="IPR032710">
    <property type="entry name" value="NTF2-like_dom_sf"/>
</dbReference>
<name>A0A1I5HPB8_PSUAM</name>
<dbReference type="STRING" id="260086.SAMN05216207_10717"/>
<dbReference type="Pfam" id="PF13577">
    <property type="entry name" value="SnoaL_4"/>
    <property type="match status" value="1"/>
</dbReference>
<protein>
    <submittedName>
        <fullName evidence="2">SnoaL-like domain-containing protein</fullName>
    </submittedName>
</protein>
<dbReference type="Proteomes" id="UP000199614">
    <property type="component" value="Unassembled WGS sequence"/>
</dbReference>
<reference evidence="2 3" key="1">
    <citation type="submission" date="2016-10" db="EMBL/GenBank/DDBJ databases">
        <authorList>
            <person name="de Groot N.N."/>
        </authorList>
    </citation>
    <scope>NUCLEOTIDE SEQUENCE [LARGE SCALE GENOMIC DNA]</scope>
    <source>
        <strain evidence="2 3">CGMCC 4.1877</strain>
    </source>
</reference>
<keyword evidence="3" id="KW-1185">Reference proteome</keyword>
<accession>A0A1I5HPB8</accession>